<dbReference type="GO" id="GO:0005737">
    <property type="term" value="C:cytoplasm"/>
    <property type="evidence" value="ECO:0007669"/>
    <property type="project" value="UniProtKB-SubCell"/>
</dbReference>
<protein>
    <submittedName>
        <fullName evidence="9">DivIVA domain-containing protein</fullName>
    </submittedName>
</protein>
<dbReference type="EMBL" id="CP071793">
    <property type="protein sequence ID" value="QTD53314.1"/>
    <property type="molecule type" value="Genomic_DNA"/>
</dbReference>
<dbReference type="InterPro" id="IPR007793">
    <property type="entry name" value="DivIVA_fam"/>
</dbReference>
<dbReference type="PANTHER" id="PTHR35794:SF2">
    <property type="entry name" value="CELL DIVISION PROTEIN DIVIVA"/>
    <property type="match status" value="1"/>
</dbReference>
<evidence type="ECO:0000256" key="5">
    <source>
        <dbReference type="ARBA" id="ARBA00023054"/>
    </source>
</evidence>
<dbReference type="Proteomes" id="UP000663929">
    <property type="component" value="Chromosome"/>
</dbReference>
<reference evidence="9" key="1">
    <citation type="submission" date="2021-03" db="EMBL/GenBank/DDBJ databases">
        <title>Acanthopleuribacteraceae sp. M133.</title>
        <authorList>
            <person name="Wang G."/>
        </authorList>
    </citation>
    <scope>NUCLEOTIDE SEQUENCE</scope>
    <source>
        <strain evidence="9">M133</strain>
    </source>
</reference>
<feature type="region of interest" description="Disordered" evidence="8">
    <location>
        <begin position="165"/>
        <end position="205"/>
    </location>
</feature>
<evidence type="ECO:0000256" key="6">
    <source>
        <dbReference type="ARBA" id="ARBA00023306"/>
    </source>
</evidence>
<evidence type="ECO:0000256" key="8">
    <source>
        <dbReference type="SAM" id="MobiDB-lite"/>
    </source>
</evidence>
<gene>
    <name evidence="9" type="ORF">J3U87_12735</name>
</gene>
<keyword evidence="4" id="KW-0132">Cell division</keyword>
<evidence type="ECO:0000313" key="10">
    <source>
        <dbReference type="Proteomes" id="UP000663929"/>
    </source>
</evidence>
<keyword evidence="5 7" id="KW-0175">Coiled coil</keyword>
<evidence type="ECO:0000256" key="1">
    <source>
        <dbReference type="ARBA" id="ARBA00004496"/>
    </source>
</evidence>
<keyword evidence="3" id="KW-0963">Cytoplasm</keyword>
<accession>A0A8A4TW01</accession>
<comment type="similarity">
    <text evidence="2">Belongs to the DivIVA family.</text>
</comment>
<proteinExistence type="inferred from homology"/>
<dbReference type="GO" id="GO:0051301">
    <property type="term" value="P:cell division"/>
    <property type="evidence" value="ECO:0007669"/>
    <property type="project" value="UniProtKB-KW"/>
</dbReference>
<organism evidence="9 10">
    <name type="scientific">Sulfidibacter corallicola</name>
    <dbReference type="NCBI Taxonomy" id="2818388"/>
    <lineage>
        <taxon>Bacteria</taxon>
        <taxon>Pseudomonadati</taxon>
        <taxon>Acidobacteriota</taxon>
        <taxon>Holophagae</taxon>
        <taxon>Acanthopleuribacterales</taxon>
        <taxon>Acanthopleuribacteraceae</taxon>
        <taxon>Sulfidibacter</taxon>
    </lineage>
</organism>
<dbReference type="AlphaFoldDB" id="A0A8A4TW01"/>
<name>A0A8A4TW01_SULCO</name>
<comment type="subcellular location">
    <subcellularLocation>
        <location evidence="1">Cytoplasm</location>
    </subcellularLocation>
</comment>
<evidence type="ECO:0000313" key="9">
    <source>
        <dbReference type="EMBL" id="QTD53314.1"/>
    </source>
</evidence>
<keyword evidence="10" id="KW-1185">Reference proteome</keyword>
<evidence type="ECO:0000256" key="2">
    <source>
        <dbReference type="ARBA" id="ARBA00009008"/>
    </source>
</evidence>
<dbReference type="Gene3D" id="6.10.250.660">
    <property type="match status" value="1"/>
</dbReference>
<dbReference type="RefSeq" id="WP_237383416.1">
    <property type="nucleotide sequence ID" value="NZ_CP071793.1"/>
</dbReference>
<evidence type="ECO:0000256" key="7">
    <source>
        <dbReference type="SAM" id="Coils"/>
    </source>
</evidence>
<keyword evidence="6" id="KW-0131">Cell cycle</keyword>
<evidence type="ECO:0000256" key="4">
    <source>
        <dbReference type="ARBA" id="ARBA00022618"/>
    </source>
</evidence>
<dbReference type="KEGG" id="scor:J3U87_12735"/>
<sequence>MSPVITPLEIQNHEFTTKLRGFNPEEVKHFLYALAEEFENIIEQNHKMARELAVLRERIKDMESREKVLKDTLVSAQQIKVDIQENAVKEAELIVKEAQLKADTLQERARDEVRKVQTHLSDLRRTRNDLLAEAEMMVSRFTHFVEAERELANEADNLMNLSFMKPGSADAASPARHEPHPFPKVESTPGSQTNDGKRKGAKTGT</sequence>
<dbReference type="Pfam" id="PF05103">
    <property type="entry name" value="DivIVA"/>
    <property type="match status" value="1"/>
</dbReference>
<feature type="coiled-coil region" evidence="7">
    <location>
        <begin position="38"/>
        <end position="126"/>
    </location>
</feature>
<dbReference type="PANTHER" id="PTHR35794">
    <property type="entry name" value="CELL DIVISION PROTEIN DIVIVA"/>
    <property type="match status" value="1"/>
</dbReference>
<evidence type="ECO:0000256" key="3">
    <source>
        <dbReference type="ARBA" id="ARBA00022490"/>
    </source>
</evidence>
<dbReference type="InterPro" id="IPR019933">
    <property type="entry name" value="DivIVA_domain"/>
</dbReference>
<dbReference type="NCBIfam" id="TIGR03544">
    <property type="entry name" value="DivI1A_domain"/>
    <property type="match status" value="1"/>
</dbReference>